<gene>
    <name evidence="2" type="ORF">Sspor_16330</name>
</gene>
<keyword evidence="3" id="KW-1185">Reference proteome</keyword>
<accession>A0ABQ3T6R1</accession>
<feature type="compositionally biased region" description="Basic residues" evidence="1">
    <location>
        <begin position="1"/>
        <end position="21"/>
    </location>
</feature>
<dbReference type="Proteomes" id="UP000608522">
    <property type="component" value="Unassembled WGS sequence"/>
</dbReference>
<evidence type="ECO:0000313" key="3">
    <source>
        <dbReference type="Proteomes" id="UP000608522"/>
    </source>
</evidence>
<feature type="compositionally biased region" description="Polar residues" evidence="1">
    <location>
        <begin position="38"/>
        <end position="51"/>
    </location>
</feature>
<reference evidence="3" key="1">
    <citation type="submission" date="2023-07" db="EMBL/GenBank/DDBJ databases">
        <title>Whole genome shotgun sequence of Streptomyces spororaveus NBRC 15456.</title>
        <authorList>
            <person name="Komaki H."/>
            <person name="Tamura T."/>
        </authorList>
    </citation>
    <scope>NUCLEOTIDE SEQUENCE [LARGE SCALE GENOMIC DNA]</scope>
    <source>
        <strain evidence="3">NBRC 15456</strain>
    </source>
</reference>
<comment type="caution">
    <text evidence="2">The sequence shown here is derived from an EMBL/GenBank/DDBJ whole genome shotgun (WGS) entry which is preliminary data.</text>
</comment>
<sequence>MTFRKPAKPPRLRIMHRRSRRGVLDQARHPSGIDMPHRNTSAENPPHSNASERLLPTVGRSYRKANALVGPGMTKEPMRETCEMPDRGAVAPTAPATGARRSERTDRGDRDGPAPVGNDQRIRTLLQDLARVAGIQVLMPLRRRLYDGLR</sequence>
<feature type="region of interest" description="Disordered" evidence="1">
    <location>
        <begin position="67"/>
        <end position="119"/>
    </location>
</feature>
<protein>
    <submittedName>
        <fullName evidence="2">Uncharacterized protein</fullName>
    </submittedName>
</protein>
<organism evidence="2 3">
    <name type="scientific">Streptomyces spororaveus</name>
    <dbReference type="NCBI Taxonomy" id="284039"/>
    <lineage>
        <taxon>Bacteria</taxon>
        <taxon>Bacillati</taxon>
        <taxon>Actinomycetota</taxon>
        <taxon>Actinomycetes</taxon>
        <taxon>Kitasatosporales</taxon>
        <taxon>Streptomycetaceae</taxon>
        <taxon>Streptomyces</taxon>
    </lineage>
</organism>
<name>A0ABQ3T6R1_9ACTN</name>
<feature type="compositionally biased region" description="Basic and acidic residues" evidence="1">
    <location>
        <begin position="100"/>
        <end position="112"/>
    </location>
</feature>
<feature type="compositionally biased region" description="Basic and acidic residues" evidence="1">
    <location>
        <begin position="76"/>
        <end position="86"/>
    </location>
</feature>
<dbReference type="EMBL" id="BNED01000005">
    <property type="protein sequence ID" value="GHI76072.1"/>
    <property type="molecule type" value="Genomic_DNA"/>
</dbReference>
<evidence type="ECO:0000256" key="1">
    <source>
        <dbReference type="SAM" id="MobiDB-lite"/>
    </source>
</evidence>
<feature type="region of interest" description="Disordered" evidence="1">
    <location>
        <begin position="1"/>
        <end position="55"/>
    </location>
</feature>
<feature type="compositionally biased region" description="Low complexity" evidence="1">
    <location>
        <begin position="87"/>
        <end position="99"/>
    </location>
</feature>
<proteinExistence type="predicted"/>
<evidence type="ECO:0000313" key="2">
    <source>
        <dbReference type="EMBL" id="GHI76072.1"/>
    </source>
</evidence>